<dbReference type="InterPro" id="IPR003439">
    <property type="entry name" value="ABC_transporter-like_ATP-bd"/>
</dbReference>
<name>A0A2V5LMX5_9MICC</name>
<evidence type="ECO:0000313" key="5">
    <source>
        <dbReference type="EMBL" id="PYI69120.1"/>
    </source>
</evidence>
<dbReference type="EMBL" id="QJVD01000003">
    <property type="protein sequence ID" value="PYI69120.1"/>
    <property type="molecule type" value="Genomic_DNA"/>
</dbReference>
<dbReference type="Pfam" id="PF00005">
    <property type="entry name" value="ABC_tran"/>
    <property type="match status" value="1"/>
</dbReference>
<evidence type="ECO:0000313" key="6">
    <source>
        <dbReference type="Proteomes" id="UP000247832"/>
    </source>
</evidence>
<evidence type="ECO:0000259" key="4">
    <source>
        <dbReference type="PROSITE" id="PS50893"/>
    </source>
</evidence>
<dbReference type="InterPro" id="IPR050107">
    <property type="entry name" value="ABC_carbohydrate_import_ATPase"/>
</dbReference>
<feature type="domain" description="ABC transporter" evidence="4">
    <location>
        <begin position="46"/>
        <end position="286"/>
    </location>
</feature>
<organism evidence="5 6">
    <name type="scientific">Arthrobacter livingstonensis</name>
    <dbReference type="NCBI Taxonomy" id="670078"/>
    <lineage>
        <taxon>Bacteria</taxon>
        <taxon>Bacillati</taxon>
        <taxon>Actinomycetota</taxon>
        <taxon>Actinomycetes</taxon>
        <taxon>Micrococcales</taxon>
        <taxon>Micrococcaceae</taxon>
        <taxon>Arthrobacter</taxon>
    </lineage>
</organism>
<dbReference type="OrthoDB" id="7875923at2"/>
<dbReference type="InterPro" id="IPR003593">
    <property type="entry name" value="AAA+_ATPase"/>
</dbReference>
<proteinExistence type="predicted"/>
<dbReference type="SUPFAM" id="SSF52540">
    <property type="entry name" value="P-loop containing nucleoside triphosphate hydrolases"/>
    <property type="match status" value="1"/>
</dbReference>
<accession>A0A2V5LMX5</accession>
<evidence type="ECO:0000256" key="1">
    <source>
        <dbReference type="ARBA" id="ARBA00022741"/>
    </source>
</evidence>
<feature type="compositionally biased region" description="Gly residues" evidence="3">
    <location>
        <begin position="10"/>
        <end position="20"/>
    </location>
</feature>
<keyword evidence="6" id="KW-1185">Reference proteome</keyword>
<dbReference type="GO" id="GO:0005524">
    <property type="term" value="F:ATP binding"/>
    <property type="evidence" value="ECO:0007669"/>
    <property type="project" value="UniProtKB-KW"/>
</dbReference>
<keyword evidence="1" id="KW-0547">Nucleotide-binding</keyword>
<reference evidence="5 6" key="1">
    <citation type="submission" date="2018-05" db="EMBL/GenBank/DDBJ databases">
        <title>Genetic diversity of glacier-inhabiting Cryobacterium bacteria in China and description of Cryobacterium mengkeensis sp. nov. and Arthrobacter glacialis sp. nov.</title>
        <authorList>
            <person name="Liu Q."/>
            <person name="Xin Y.-H."/>
        </authorList>
    </citation>
    <scope>NUCLEOTIDE SEQUENCE [LARGE SCALE GENOMIC DNA]</scope>
    <source>
        <strain evidence="5 6">LI2</strain>
    </source>
</reference>
<dbReference type="InterPro" id="IPR017871">
    <property type="entry name" value="ABC_transporter-like_CS"/>
</dbReference>
<dbReference type="CDD" id="cd03216">
    <property type="entry name" value="ABC_Carb_Monos_I"/>
    <property type="match status" value="1"/>
</dbReference>
<dbReference type="AlphaFoldDB" id="A0A2V5LMX5"/>
<evidence type="ECO:0000256" key="2">
    <source>
        <dbReference type="ARBA" id="ARBA00022840"/>
    </source>
</evidence>
<feature type="region of interest" description="Disordered" evidence="3">
    <location>
        <begin position="1"/>
        <end position="24"/>
    </location>
</feature>
<dbReference type="PROSITE" id="PS50893">
    <property type="entry name" value="ABC_TRANSPORTER_2"/>
    <property type="match status" value="1"/>
</dbReference>
<dbReference type="InterPro" id="IPR027417">
    <property type="entry name" value="P-loop_NTPase"/>
</dbReference>
<dbReference type="GO" id="GO:0016887">
    <property type="term" value="F:ATP hydrolysis activity"/>
    <property type="evidence" value="ECO:0007669"/>
    <property type="project" value="InterPro"/>
</dbReference>
<evidence type="ECO:0000256" key="3">
    <source>
        <dbReference type="SAM" id="MobiDB-lite"/>
    </source>
</evidence>
<sequence length="321" mass="34543">MTSNETAKHGPGGAGTGAHGAGPDIDQETLLQHEKDTLTHTPVHLMELEAVGKHYGNIIALTEVTMAVDMGRVTCVLGDNGAGKSTLIKIIAGLHQHDEGTFKIMGEERRLGSPREALDAGIAAVYQDLAVVGLMPIWRNFFLGSEITIGRGPFRRLDVKRMKEVTKSELAQMGIDLRDVEQPVGQLSGGERQCVAIARAVHFGAKALILDEPTAALGVKQSGVVLRYILQARDRGLGVIFITHNPHHAYPVGDRFLLLKRGKSIGYYDKKDITLEELTAQMAGGAELAELAHELEAMGGHGELVDQVQAEVAETTGQTPR</sequence>
<comment type="caution">
    <text evidence="5">The sequence shown here is derived from an EMBL/GenBank/DDBJ whole genome shotgun (WGS) entry which is preliminary data.</text>
</comment>
<keyword evidence="2 5" id="KW-0067">ATP-binding</keyword>
<dbReference type="Gene3D" id="3.40.50.300">
    <property type="entry name" value="P-loop containing nucleotide triphosphate hydrolases"/>
    <property type="match status" value="1"/>
</dbReference>
<dbReference type="SMART" id="SM00382">
    <property type="entry name" value="AAA"/>
    <property type="match status" value="1"/>
</dbReference>
<protein>
    <submittedName>
        <fullName evidence="5">Sugar ABC transporter ATP-binding protein</fullName>
    </submittedName>
</protein>
<dbReference type="PANTHER" id="PTHR43790">
    <property type="entry name" value="CARBOHYDRATE TRANSPORT ATP-BINDING PROTEIN MG119-RELATED"/>
    <property type="match status" value="1"/>
</dbReference>
<dbReference type="Proteomes" id="UP000247832">
    <property type="component" value="Unassembled WGS sequence"/>
</dbReference>
<gene>
    <name evidence="5" type="ORF">CVV68_04145</name>
</gene>
<dbReference type="PROSITE" id="PS00211">
    <property type="entry name" value="ABC_TRANSPORTER_1"/>
    <property type="match status" value="1"/>
</dbReference>
<dbReference type="PANTHER" id="PTHR43790:SF8">
    <property type="entry name" value="SUGAR ABC TRANSPORTER ATP-BINDING PROTEIN"/>
    <property type="match status" value="1"/>
</dbReference>